<dbReference type="RefSeq" id="WP_020435876.1">
    <property type="nucleotide sequence ID" value="NZ_CZBX01000010.1"/>
</dbReference>
<sequence length="142" mass="16436">MKCHKEDAPLLGLMGQSMRLIGKRAQELYAEYDLNRAQSGILFALHQEDSMSQKELAKRLNVTPPSITSMIKKMEQEGYITRKADEQDQRVMRLTLAQKGKDCIDYVIKTAEKLEEIVFEGMTAEEKMLFRRLLLQILENLE</sequence>
<dbReference type="CDD" id="cd00090">
    <property type="entry name" value="HTH_ARSR"/>
    <property type="match status" value="1"/>
</dbReference>
<evidence type="ECO:0000313" key="6">
    <source>
        <dbReference type="Proteomes" id="UP000078383"/>
    </source>
</evidence>
<dbReference type="InterPro" id="IPR011991">
    <property type="entry name" value="ArsR-like_HTH"/>
</dbReference>
<dbReference type="Pfam" id="PF01047">
    <property type="entry name" value="MarR"/>
    <property type="match status" value="1"/>
</dbReference>
<dbReference type="PROSITE" id="PS50995">
    <property type="entry name" value="HTH_MARR_2"/>
    <property type="match status" value="1"/>
</dbReference>
<dbReference type="PANTHER" id="PTHR42756:SF1">
    <property type="entry name" value="TRANSCRIPTIONAL REPRESSOR OF EMRAB OPERON"/>
    <property type="match status" value="1"/>
</dbReference>
<name>A0A175A4B7_9FIRM</name>
<dbReference type="Proteomes" id="UP000078383">
    <property type="component" value="Unassembled WGS sequence"/>
</dbReference>
<dbReference type="PANTHER" id="PTHR42756">
    <property type="entry name" value="TRANSCRIPTIONAL REGULATOR, MARR"/>
    <property type="match status" value="1"/>
</dbReference>
<dbReference type="SMART" id="SM00419">
    <property type="entry name" value="HTH_CRP"/>
    <property type="match status" value="1"/>
</dbReference>
<dbReference type="GO" id="GO:0003700">
    <property type="term" value="F:DNA-binding transcription factor activity"/>
    <property type="evidence" value="ECO:0007669"/>
    <property type="project" value="InterPro"/>
</dbReference>
<dbReference type="SMART" id="SM00529">
    <property type="entry name" value="HTH_DTXR"/>
    <property type="match status" value="1"/>
</dbReference>
<gene>
    <name evidence="5" type="primary">sarZ</name>
    <name evidence="5" type="ORF">ERS852502_02145</name>
</gene>
<dbReference type="InterPro" id="IPR022689">
    <property type="entry name" value="Iron_dep_repressor"/>
</dbReference>
<dbReference type="AlphaFoldDB" id="A0A175A4B7"/>
<keyword evidence="2" id="KW-0238">DNA-binding</keyword>
<evidence type="ECO:0000256" key="3">
    <source>
        <dbReference type="ARBA" id="ARBA00023163"/>
    </source>
</evidence>
<evidence type="ECO:0000313" key="5">
    <source>
        <dbReference type="EMBL" id="CUQ90300.1"/>
    </source>
</evidence>
<dbReference type="PRINTS" id="PR00033">
    <property type="entry name" value="HTHASNC"/>
</dbReference>
<dbReference type="OrthoDB" id="6400170at2"/>
<dbReference type="Gene3D" id="1.10.10.10">
    <property type="entry name" value="Winged helix-like DNA-binding domain superfamily/Winged helix DNA-binding domain"/>
    <property type="match status" value="1"/>
</dbReference>
<dbReference type="GO" id="GO:0046914">
    <property type="term" value="F:transition metal ion binding"/>
    <property type="evidence" value="ECO:0007669"/>
    <property type="project" value="InterPro"/>
</dbReference>
<dbReference type="InterPro" id="IPR000485">
    <property type="entry name" value="AsnC-type_HTH_dom"/>
</dbReference>
<feature type="domain" description="HTH marR-type" evidence="4">
    <location>
        <begin position="7"/>
        <end position="139"/>
    </location>
</feature>
<dbReference type="InterPro" id="IPR000835">
    <property type="entry name" value="HTH_MarR-typ"/>
</dbReference>
<dbReference type="InterPro" id="IPR012318">
    <property type="entry name" value="HTH_CRP"/>
</dbReference>
<accession>A0A175A4B7</accession>
<evidence type="ECO:0000259" key="4">
    <source>
        <dbReference type="PROSITE" id="PS50995"/>
    </source>
</evidence>
<dbReference type="InterPro" id="IPR036388">
    <property type="entry name" value="WH-like_DNA-bd_sf"/>
</dbReference>
<organism evidence="5 6">
    <name type="scientific">[Ruminococcus] torques</name>
    <dbReference type="NCBI Taxonomy" id="33039"/>
    <lineage>
        <taxon>Bacteria</taxon>
        <taxon>Bacillati</taxon>
        <taxon>Bacillota</taxon>
        <taxon>Clostridia</taxon>
        <taxon>Lachnospirales</taxon>
        <taxon>Lachnospiraceae</taxon>
        <taxon>Mediterraneibacter</taxon>
    </lineage>
</organism>
<reference evidence="5 6" key="1">
    <citation type="submission" date="2015-09" db="EMBL/GenBank/DDBJ databases">
        <authorList>
            <consortium name="Pathogen Informatics"/>
        </authorList>
    </citation>
    <scope>NUCLEOTIDE SEQUENCE [LARGE SCALE GENOMIC DNA]</scope>
    <source>
        <strain evidence="5 6">2789STDY5834889</strain>
    </source>
</reference>
<dbReference type="EMBL" id="CZBX01000010">
    <property type="protein sequence ID" value="CUQ90300.1"/>
    <property type="molecule type" value="Genomic_DNA"/>
</dbReference>
<keyword evidence="3" id="KW-0804">Transcription</keyword>
<evidence type="ECO:0000256" key="1">
    <source>
        <dbReference type="ARBA" id="ARBA00023015"/>
    </source>
</evidence>
<evidence type="ECO:0000256" key="2">
    <source>
        <dbReference type="ARBA" id="ARBA00023125"/>
    </source>
</evidence>
<keyword evidence="1" id="KW-0805">Transcription regulation</keyword>
<dbReference type="PRINTS" id="PR00598">
    <property type="entry name" value="HTHMARR"/>
</dbReference>
<dbReference type="SMART" id="SM00347">
    <property type="entry name" value="HTH_MARR"/>
    <property type="match status" value="1"/>
</dbReference>
<dbReference type="SUPFAM" id="SSF46785">
    <property type="entry name" value="Winged helix' DNA-binding domain"/>
    <property type="match status" value="1"/>
</dbReference>
<proteinExistence type="predicted"/>
<protein>
    <submittedName>
        <fullName evidence="5">Staphylococcal accessory regulator Z</fullName>
    </submittedName>
</protein>
<dbReference type="InterPro" id="IPR036390">
    <property type="entry name" value="WH_DNA-bd_sf"/>
</dbReference>
<dbReference type="GO" id="GO:0043565">
    <property type="term" value="F:sequence-specific DNA binding"/>
    <property type="evidence" value="ECO:0007669"/>
    <property type="project" value="InterPro"/>
</dbReference>